<feature type="repeat" description="TPR" evidence="3">
    <location>
        <begin position="54"/>
        <end position="87"/>
    </location>
</feature>
<dbReference type="Pfam" id="PF08239">
    <property type="entry name" value="SH3_3"/>
    <property type="match status" value="1"/>
</dbReference>
<protein>
    <recommendedName>
        <fullName evidence="6">SH3b domain-containing protein</fullName>
    </recommendedName>
</protein>
<dbReference type="PROSITE" id="PS50005">
    <property type="entry name" value="TPR"/>
    <property type="match status" value="1"/>
</dbReference>
<evidence type="ECO:0000313" key="8">
    <source>
        <dbReference type="Proteomes" id="UP001501433"/>
    </source>
</evidence>
<dbReference type="RefSeq" id="WP_345275236.1">
    <property type="nucleotide sequence ID" value="NZ_BAABJW010000001.1"/>
</dbReference>
<evidence type="ECO:0000256" key="5">
    <source>
        <dbReference type="SAM" id="SignalP"/>
    </source>
</evidence>
<feature type="chain" id="PRO_5045589719" description="SH3b domain-containing protein" evidence="5">
    <location>
        <begin position="19"/>
        <end position="252"/>
    </location>
</feature>
<comment type="caution">
    <text evidence="7">The sequence shown here is derived from an EMBL/GenBank/DDBJ whole genome shotgun (WGS) entry which is preliminary data.</text>
</comment>
<feature type="transmembrane region" description="Helical" evidence="4">
    <location>
        <begin position="158"/>
        <end position="178"/>
    </location>
</feature>
<keyword evidence="2 3" id="KW-0802">TPR repeat</keyword>
<evidence type="ECO:0000256" key="1">
    <source>
        <dbReference type="ARBA" id="ARBA00022737"/>
    </source>
</evidence>
<dbReference type="SMART" id="SM00287">
    <property type="entry name" value="SH3b"/>
    <property type="match status" value="1"/>
</dbReference>
<dbReference type="Gene3D" id="1.25.40.10">
    <property type="entry name" value="Tetratricopeptide repeat domain"/>
    <property type="match status" value="1"/>
</dbReference>
<dbReference type="InterPro" id="IPR019734">
    <property type="entry name" value="TPR_rpt"/>
</dbReference>
<keyword evidence="8" id="KW-1185">Reference proteome</keyword>
<dbReference type="SMART" id="SM00028">
    <property type="entry name" value="TPR"/>
    <property type="match status" value="2"/>
</dbReference>
<organism evidence="7 8">
    <name type="scientific">Litoribaculum gwangyangense</name>
    <dbReference type="NCBI Taxonomy" id="1130722"/>
    <lineage>
        <taxon>Bacteria</taxon>
        <taxon>Pseudomonadati</taxon>
        <taxon>Bacteroidota</taxon>
        <taxon>Flavobacteriia</taxon>
        <taxon>Flavobacteriales</taxon>
        <taxon>Flavobacteriaceae</taxon>
        <taxon>Litoribaculum</taxon>
    </lineage>
</organism>
<feature type="transmembrane region" description="Helical" evidence="4">
    <location>
        <begin position="128"/>
        <end position="151"/>
    </location>
</feature>
<gene>
    <name evidence="7" type="ORF">GCM10023330_03720</name>
</gene>
<keyword evidence="4" id="KW-0472">Membrane</keyword>
<keyword evidence="1" id="KW-0677">Repeat</keyword>
<proteinExistence type="predicted"/>
<dbReference type="Pfam" id="PF07719">
    <property type="entry name" value="TPR_2"/>
    <property type="match status" value="2"/>
</dbReference>
<name>A0ABP9BW36_9FLAO</name>
<reference evidence="8" key="1">
    <citation type="journal article" date="2019" name="Int. J. Syst. Evol. Microbiol.">
        <title>The Global Catalogue of Microorganisms (GCM) 10K type strain sequencing project: providing services to taxonomists for standard genome sequencing and annotation.</title>
        <authorList>
            <consortium name="The Broad Institute Genomics Platform"/>
            <consortium name="The Broad Institute Genome Sequencing Center for Infectious Disease"/>
            <person name="Wu L."/>
            <person name="Ma J."/>
        </authorList>
    </citation>
    <scope>NUCLEOTIDE SEQUENCE [LARGE SCALE GENOMIC DNA]</scope>
    <source>
        <strain evidence="8">JCM 18325</strain>
    </source>
</reference>
<dbReference type="SUPFAM" id="SSF48452">
    <property type="entry name" value="TPR-like"/>
    <property type="match status" value="1"/>
</dbReference>
<feature type="signal peptide" evidence="5">
    <location>
        <begin position="1"/>
        <end position="18"/>
    </location>
</feature>
<evidence type="ECO:0000256" key="2">
    <source>
        <dbReference type="ARBA" id="ARBA00022803"/>
    </source>
</evidence>
<evidence type="ECO:0000259" key="6">
    <source>
        <dbReference type="PROSITE" id="PS51781"/>
    </source>
</evidence>
<sequence length="252" mass="28811">MKHLLYIILFLLSFSAFAQNQALFERANALYNEGKYAEAIDAYNTILETGNHSADLYFNMANAHYKLNHIGPSIYFYEKALQLTPDDADINNNIAYARNMTIDAIDVIPDVGFAKLIKNITNKLSFDVWAKASVFLVFCFVVLFLIYYFTYSTIKKRVTFISSLTALVLVCITLALAFHRYSLDKNDNPAIVFAQESKVKSDPNNRSEESFRLHEGTKVQVLQTYNNWKKIRLSDGKTGWVLSQDIKLLNDI</sequence>
<dbReference type="InterPro" id="IPR036028">
    <property type="entry name" value="SH3-like_dom_sf"/>
</dbReference>
<dbReference type="Proteomes" id="UP001501433">
    <property type="component" value="Unassembled WGS sequence"/>
</dbReference>
<evidence type="ECO:0000256" key="4">
    <source>
        <dbReference type="SAM" id="Phobius"/>
    </source>
</evidence>
<evidence type="ECO:0000256" key="3">
    <source>
        <dbReference type="PROSITE-ProRule" id="PRU00339"/>
    </source>
</evidence>
<dbReference type="SUPFAM" id="SSF50044">
    <property type="entry name" value="SH3-domain"/>
    <property type="match status" value="1"/>
</dbReference>
<dbReference type="InterPro" id="IPR011990">
    <property type="entry name" value="TPR-like_helical_dom_sf"/>
</dbReference>
<dbReference type="EMBL" id="BAABJW010000001">
    <property type="protein sequence ID" value="GAA4801160.1"/>
    <property type="molecule type" value="Genomic_DNA"/>
</dbReference>
<dbReference type="PROSITE" id="PS51781">
    <property type="entry name" value="SH3B"/>
    <property type="match status" value="1"/>
</dbReference>
<feature type="domain" description="SH3b" evidence="6">
    <location>
        <begin position="187"/>
        <end position="250"/>
    </location>
</feature>
<dbReference type="InterPro" id="IPR013105">
    <property type="entry name" value="TPR_2"/>
</dbReference>
<evidence type="ECO:0000313" key="7">
    <source>
        <dbReference type="EMBL" id="GAA4801160.1"/>
    </source>
</evidence>
<accession>A0ABP9BW36</accession>
<keyword evidence="4" id="KW-1133">Transmembrane helix</keyword>
<dbReference type="InterPro" id="IPR003646">
    <property type="entry name" value="SH3-like_bac-type"/>
</dbReference>
<dbReference type="Gene3D" id="2.30.30.40">
    <property type="entry name" value="SH3 Domains"/>
    <property type="match status" value="1"/>
</dbReference>
<keyword evidence="5" id="KW-0732">Signal</keyword>
<keyword evidence="4" id="KW-0812">Transmembrane</keyword>